<reference evidence="3 4" key="1">
    <citation type="submission" date="2020-03" db="EMBL/GenBank/DDBJ databases">
        <title>Genomic Encyclopedia of Archaeal and Bacterial Type Strains, Phase II (KMG-II): from individual species to whole genera.</title>
        <authorList>
            <person name="Goeker M."/>
        </authorList>
    </citation>
    <scope>NUCLEOTIDE SEQUENCE [LARGE SCALE GENOMIC DNA]</scope>
    <source>
        <strain evidence="3 4">DSM 4749</strain>
    </source>
</reference>
<name>A0A846MKF3_9BACL</name>
<keyword evidence="4" id="KW-1185">Reference proteome</keyword>
<evidence type="ECO:0000313" key="4">
    <source>
        <dbReference type="Proteomes" id="UP000532769"/>
    </source>
</evidence>
<sequence length="55" mass="6190">MLNVIIGIAILLVGLYFMFKFFRSSPSLKKRDEHNKKNPTDDSIYPPNTPNGGGH</sequence>
<organism evidence="3 4">
    <name type="scientific">Saccharococcus thermophilus</name>
    <dbReference type="NCBI Taxonomy" id="29396"/>
    <lineage>
        <taxon>Bacteria</taxon>
        <taxon>Bacillati</taxon>
        <taxon>Bacillota</taxon>
        <taxon>Bacilli</taxon>
        <taxon>Bacillales</taxon>
        <taxon>Anoxybacillaceae</taxon>
        <taxon>Saccharococcus</taxon>
    </lineage>
</organism>
<dbReference type="AlphaFoldDB" id="A0A846MKF3"/>
<accession>A0A846MKF3</accession>
<proteinExistence type="predicted"/>
<protein>
    <submittedName>
        <fullName evidence="3">Uncharacterized protein</fullName>
    </submittedName>
</protein>
<dbReference type="Proteomes" id="UP000532769">
    <property type="component" value="Unassembled WGS sequence"/>
</dbReference>
<keyword evidence="2" id="KW-0472">Membrane</keyword>
<evidence type="ECO:0000256" key="2">
    <source>
        <dbReference type="SAM" id="Phobius"/>
    </source>
</evidence>
<feature type="transmembrane region" description="Helical" evidence="2">
    <location>
        <begin position="6"/>
        <end position="22"/>
    </location>
</feature>
<evidence type="ECO:0000256" key="1">
    <source>
        <dbReference type="SAM" id="MobiDB-lite"/>
    </source>
</evidence>
<dbReference type="RefSeq" id="WP_166911328.1">
    <property type="nucleotide sequence ID" value="NZ_JAASRS010000001.1"/>
</dbReference>
<comment type="caution">
    <text evidence="3">The sequence shown here is derived from an EMBL/GenBank/DDBJ whole genome shotgun (WGS) entry which is preliminary data.</text>
</comment>
<gene>
    <name evidence="3" type="ORF">BDD39_002584</name>
</gene>
<evidence type="ECO:0000313" key="3">
    <source>
        <dbReference type="EMBL" id="NIK16074.1"/>
    </source>
</evidence>
<feature type="region of interest" description="Disordered" evidence="1">
    <location>
        <begin position="28"/>
        <end position="55"/>
    </location>
</feature>
<keyword evidence="2" id="KW-0812">Transmembrane</keyword>
<keyword evidence="2" id="KW-1133">Transmembrane helix</keyword>
<dbReference type="EMBL" id="JAASRS010000001">
    <property type="protein sequence ID" value="NIK16074.1"/>
    <property type="molecule type" value="Genomic_DNA"/>
</dbReference>
<feature type="compositionally biased region" description="Basic and acidic residues" evidence="1">
    <location>
        <begin position="29"/>
        <end position="40"/>
    </location>
</feature>